<feature type="transmembrane region" description="Helical" evidence="14">
    <location>
        <begin position="89"/>
        <end position="110"/>
    </location>
</feature>
<dbReference type="Proteomes" id="UP000422989">
    <property type="component" value="Chromosome"/>
</dbReference>
<dbReference type="InterPro" id="IPR005467">
    <property type="entry name" value="His_kinase_dom"/>
</dbReference>
<accession>A0A6I6DYB8</accession>
<dbReference type="GO" id="GO:0005886">
    <property type="term" value="C:plasma membrane"/>
    <property type="evidence" value="ECO:0007669"/>
    <property type="project" value="UniProtKB-SubCell"/>
</dbReference>
<evidence type="ECO:0000256" key="3">
    <source>
        <dbReference type="ARBA" id="ARBA00004236"/>
    </source>
</evidence>
<dbReference type="AlphaFoldDB" id="A0A6I6DYB8"/>
<comment type="subcellular location">
    <subcellularLocation>
        <location evidence="3">Cell membrane</location>
    </subcellularLocation>
    <subcellularLocation>
        <location evidence="2">Membrane</location>
        <topology evidence="2">Multi-pass membrane protein</topology>
    </subcellularLocation>
</comment>
<dbReference type="EC" id="2.7.13.3" evidence="4"/>
<dbReference type="SUPFAM" id="SSF55874">
    <property type="entry name" value="ATPase domain of HSP90 chaperone/DNA topoisomerase II/histidine kinase"/>
    <property type="match status" value="1"/>
</dbReference>
<keyword evidence="15" id="KW-0732">Signal</keyword>
<evidence type="ECO:0000313" key="17">
    <source>
        <dbReference type="EMBL" id="QGU26669.1"/>
    </source>
</evidence>
<dbReference type="EMBL" id="CP032550">
    <property type="protein sequence ID" value="QGU26669.1"/>
    <property type="molecule type" value="Genomic_DNA"/>
</dbReference>
<protein>
    <recommendedName>
        <fullName evidence="4">histidine kinase</fullName>
        <ecNumber evidence="4">2.7.13.3</ecNumber>
    </recommendedName>
</protein>
<evidence type="ECO:0000256" key="14">
    <source>
        <dbReference type="SAM" id="Phobius"/>
    </source>
</evidence>
<dbReference type="Pfam" id="PF13493">
    <property type="entry name" value="DUF4118"/>
    <property type="match status" value="1"/>
</dbReference>
<evidence type="ECO:0000313" key="18">
    <source>
        <dbReference type="Proteomes" id="UP000422989"/>
    </source>
</evidence>
<keyword evidence="11 14" id="KW-1133">Transmembrane helix</keyword>
<evidence type="ECO:0000256" key="8">
    <source>
        <dbReference type="ARBA" id="ARBA00022741"/>
    </source>
</evidence>
<dbReference type="InterPro" id="IPR025201">
    <property type="entry name" value="KdpD_TM"/>
</dbReference>
<keyword evidence="10" id="KW-0067">ATP-binding</keyword>
<evidence type="ECO:0000256" key="5">
    <source>
        <dbReference type="ARBA" id="ARBA00022553"/>
    </source>
</evidence>
<sequence length="365" mass="37614">MRRFAMLPLRRQLAASAVVLLALVTTTAVVAASMDAQDLVVAALLYLLIVVVGAVLGGLVVALATSVVAGPLLIFFFTEPVHTVHVTDVAQLVAIAVFVAVGVLVSLVVGQSEARLLLARQVIAAESRAQAAQEADRTRSALLAAVGHDLRTPLAAASAAAASLASDDVEWTPAQRRELLTTALDSLARLERLLDDLLASSRLDAGVLPVALEAMRPEDAAALALDELGAEGDDVRVAVSGEVADAVGDPVLVQRVIVNLVRNALHHGGGEVALHISQTPSGVELAVVDRGPGIPASQRDDAFRAFRRLDDRGTGAGLGLALSRGFAEAMGGALELRPTEGGGLTGVLILPVAADDRRPTSGSRS</sequence>
<dbReference type="Gene3D" id="1.10.287.130">
    <property type="match status" value="1"/>
</dbReference>
<evidence type="ECO:0000256" key="4">
    <source>
        <dbReference type="ARBA" id="ARBA00012438"/>
    </source>
</evidence>
<organism evidence="17 18">
    <name type="scientific">Microbacterium oryzae</name>
    <dbReference type="NCBI Taxonomy" id="743009"/>
    <lineage>
        <taxon>Bacteria</taxon>
        <taxon>Bacillati</taxon>
        <taxon>Actinomycetota</taxon>
        <taxon>Actinomycetes</taxon>
        <taxon>Micrococcales</taxon>
        <taxon>Microbacteriaceae</taxon>
        <taxon>Microbacterium</taxon>
    </lineage>
</organism>
<feature type="signal peptide" evidence="15">
    <location>
        <begin position="1"/>
        <end position="31"/>
    </location>
</feature>
<dbReference type="PANTHER" id="PTHR45569">
    <property type="entry name" value="SENSOR PROTEIN KDPD"/>
    <property type="match status" value="1"/>
</dbReference>
<dbReference type="Gene3D" id="1.20.120.620">
    <property type="entry name" value="Backbone structure of the membrane domain of e. Coli histidine kinase receptor kdpd"/>
    <property type="match status" value="1"/>
</dbReference>
<dbReference type="InterPro" id="IPR003594">
    <property type="entry name" value="HATPase_dom"/>
</dbReference>
<proteinExistence type="predicted"/>
<keyword evidence="6" id="KW-0808">Transferase</keyword>
<dbReference type="PRINTS" id="PR00344">
    <property type="entry name" value="BCTRLSENSOR"/>
</dbReference>
<keyword evidence="9" id="KW-0418">Kinase</keyword>
<evidence type="ECO:0000256" key="10">
    <source>
        <dbReference type="ARBA" id="ARBA00022840"/>
    </source>
</evidence>
<dbReference type="InterPro" id="IPR003661">
    <property type="entry name" value="HisK_dim/P_dom"/>
</dbReference>
<feature type="domain" description="Histidine kinase" evidence="16">
    <location>
        <begin position="145"/>
        <end position="354"/>
    </location>
</feature>
<keyword evidence="8" id="KW-0547">Nucleotide-binding</keyword>
<dbReference type="RefSeq" id="WP_156241069.1">
    <property type="nucleotide sequence ID" value="NZ_BAAAZL010000002.1"/>
</dbReference>
<dbReference type="Gene3D" id="3.30.565.10">
    <property type="entry name" value="Histidine kinase-like ATPase, C-terminal domain"/>
    <property type="match status" value="1"/>
</dbReference>
<dbReference type="Pfam" id="PF00512">
    <property type="entry name" value="HisKA"/>
    <property type="match status" value="1"/>
</dbReference>
<dbReference type="KEGG" id="moj:D7D94_02525"/>
<dbReference type="InterPro" id="IPR004358">
    <property type="entry name" value="Sig_transdc_His_kin-like_C"/>
</dbReference>
<dbReference type="InterPro" id="IPR038318">
    <property type="entry name" value="KdpD_sf"/>
</dbReference>
<name>A0A6I6DYB8_9MICO</name>
<evidence type="ECO:0000259" key="16">
    <source>
        <dbReference type="PROSITE" id="PS50109"/>
    </source>
</evidence>
<keyword evidence="5" id="KW-0597">Phosphoprotein</keyword>
<dbReference type="InterPro" id="IPR036097">
    <property type="entry name" value="HisK_dim/P_sf"/>
</dbReference>
<comment type="catalytic activity">
    <reaction evidence="1">
        <text>ATP + protein L-histidine = ADP + protein N-phospho-L-histidine.</text>
        <dbReference type="EC" id="2.7.13.3"/>
    </reaction>
</comment>
<evidence type="ECO:0000256" key="7">
    <source>
        <dbReference type="ARBA" id="ARBA00022692"/>
    </source>
</evidence>
<keyword evidence="7 14" id="KW-0812">Transmembrane</keyword>
<evidence type="ECO:0000256" key="6">
    <source>
        <dbReference type="ARBA" id="ARBA00022679"/>
    </source>
</evidence>
<reference evidence="17 18" key="1">
    <citation type="submission" date="2018-09" db="EMBL/GenBank/DDBJ databases">
        <title>Whole genome sequencing of Microbacterium oryzae strain MB-10T.</title>
        <authorList>
            <person name="Das S.K."/>
        </authorList>
    </citation>
    <scope>NUCLEOTIDE SEQUENCE [LARGE SCALE GENOMIC DNA]</scope>
    <source>
        <strain evidence="17 18">MB-10</strain>
    </source>
</reference>
<keyword evidence="12" id="KW-0902">Two-component regulatory system</keyword>
<evidence type="ECO:0000256" key="9">
    <source>
        <dbReference type="ARBA" id="ARBA00022777"/>
    </source>
</evidence>
<dbReference type="OrthoDB" id="9806130at2"/>
<gene>
    <name evidence="17" type="ORF">D7D94_02525</name>
</gene>
<evidence type="ECO:0000256" key="2">
    <source>
        <dbReference type="ARBA" id="ARBA00004141"/>
    </source>
</evidence>
<dbReference type="InterPro" id="IPR052023">
    <property type="entry name" value="Histidine_kinase_KdpD"/>
</dbReference>
<evidence type="ECO:0000256" key="11">
    <source>
        <dbReference type="ARBA" id="ARBA00022989"/>
    </source>
</evidence>
<evidence type="ECO:0000256" key="1">
    <source>
        <dbReference type="ARBA" id="ARBA00000085"/>
    </source>
</evidence>
<dbReference type="PROSITE" id="PS50109">
    <property type="entry name" value="HIS_KIN"/>
    <property type="match status" value="1"/>
</dbReference>
<keyword evidence="13 14" id="KW-0472">Membrane</keyword>
<dbReference type="SMART" id="SM00388">
    <property type="entry name" value="HisKA"/>
    <property type="match status" value="1"/>
</dbReference>
<dbReference type="SUPFAM" id="SSF47384">
    <property type="entry name" value="Homodimeric domain of signal transducing histidine kinase"/>
    <property type="match status" value="1"/>
</dbReference>
<evidence type="ECO:0000256" key="15">
    <source>
        <dbReference type="SAM" id="SignalP"/>
    </source>
</evidence>
<dbReference type="PANTHER" id="PTHR45569:SF1">
    <property type="entry name" value="SENSOR PROTEIN KDPD"/>
    <property type="match status" value="1"/>
</dbReference>
<dbReference type="GO" id="GO:0000155">
    <property type="term" value="F:phosphorelay sensor kinase activity"/>
    <property type="evidence" value="ECO:0007669"/>
    <property type="project" value="InterPro"/>
</dbReference>
<dbReference type="Pfam" id="PF02518">
    <property type="entry name" value="HATPase_c"/>
    <property type="match status" value="1"/>
</dbReference>
<dbReference type="InterPro" id="IPR036890">
    <property type="entry name" value="HATPase_C_sf"/>
</dbReference>
<evidence type="ECO:0000256" key="13">
    <source>
        <dbReference type="ARBA" id="ARBA00023136"/>
    </source>
</evidence>
<dbReference type="GO" id="GO:0005524">
    <property type="term" value="F:ATP binding"/>
    <property type="evidence" value="ECO:0007669"/>
    <property type="project" value="UniProtKB-KW"/>
</dbReference>
<feature type="transmembrane region" description="Helical" evidence="14">
    <location>
        <begin position="44"/>
        <end position="77"/>
    </location>
</feature>
<feature type="chain" id="PRO_5026298287" description="histidine kinase" evidence="15">
    <location>
        <begin position="32"/>
        <end position="365"/>
    </location>
</feature>
<keyword evidence="18" id="KW-1185">Reference proteome</keyword>
<dbReference type="SMART" id="SM00387">
    <property type="entry name" value="HATPase_c"/>
    <property type="match status" value="1"/>
</dbReference>
<evidence type="ECO:0000256" key="12">
    <source>
        <dbReference type="ARBA" id="ARBA00023012"/>
    </source>
</evidence>